<feature type="non-terminal residue" evidence="1">
    <location>
        <position position="1"/>
    </location>
</feature>
<accession>A0A4Y2X4Y3</accession>
<name>A0A4Y2X4Y3_ARAVE</name>
<keyword evidence="2" id="KW-1185">Reference proteome</keyword>
<gene>
    <name evidence="1" type="ORF">AVEN_21946_1</name>
</gene>
<reference evidence="1 2" key="1">
    <citation type="journal article" date="2019" name="Sci. Rep.">
        <title>Orb-weaving spider Araneus ventricosus genome elucidates the spidroin gene catalogue.</title>
        <authorList>
            <person name="Kono N."/>
            <person name="Nakamura H."/>
            <person name="Ohtoshi R."/>
            <person name="Moran D.A.P."/>
            <person name="Shinohara A."/>
            <person name="Yoshida Y."/>
            <person name="Fujiwara M."/>
            <person name="Mori M."/>
            <person name="Tomita M."/>
            <person name="Arakawa K."/>
        </authorList>
    </citation>
    <scope>NUCLEOTIDE SEQUENCE [LARGE SCALE GENOMIC DNA]</scope>
</reference>
<evidence type="ECO:0000313" key="2">
    <source>
        <dbReference type="Proteomes" id="UP000499080"/>
    </source>
</evidence>
<comment type="caution">
    <text evidence="1">The sequence shown here is derived from an EMBL/GenBank/DDBJ whole genome shotgun (WGS) entry which is preliminary data.</text>
</comment>
<dbReference type="EMBL" id="BGPR01070511">
    <property type="protein sequence ID" value="GBO43954.1"/>
    <property type="molecule type" value="Genomic_DNA"/>
</dbReference>
<proteinExistence type="predicted"/>
<dbReference type="Proteomes" id="UP000499080">
    <property type="component" value="Unassembled WGS sequence"/>
</dbReference>
<evidence type="ECO:0000313" key="1">
    <source>
        <dbReference type="EMBL" id="GBO43954.1"/>
    </source>
</evidence>
<protein>
    <submittedName>
        <fullName evidence="1">Uncharacterized protein</fullName>
    </submittedName>
</protein>
<dbReference type="AlphaFoldDB" id="A0A4Y2X4Y3"/>
<organism evidence="1 2">
    <name type="scientific">Araneus ventricosus</name>
    <name type="common">Orbweaver spider</name>
    <name type="synonym">Epeira ventricosa</name>
    <dbReference type="NCBI Taxonomy" id="182803"/>
    <lineage>
        <taxon>Eukaryota</taxon>
        <taxon>Metazoa</taxon>
        <taxon>Ecdysozoa</taxon>
        <taxon>Arthropoda</taxon>
        <taxon>Chelicerata</taxon>
        <taxon>Arachnida</taxon>
        <taxon>Araneae</taxon>
        <taxon>Araneomorphae</taxon>
        <taxon>Entelegynae</taxon>
        <taxon>Araneoidea</taxon>
        <taxon>Araneidae</taxon>
        <taxon>Araneus</taxon>
    </lineage>
</organism>
<sequence>HFGIPGNEMADQAATVLLQYDVPYYDIPIHVDMSGAVQPNIALAPLNPTIQSLPM</sequence>